<feature type="coiled-coil region" evidence="1">
    <location>
        <begin position="65"/>
        <end position="124"/>
    </location>
</feature>
<organism evidence="2 3">
    <name type="scientific">Lithospermum erythrorhizon</name>
    <name type="common">Purple gromwell</name>
    <name type="synonym">Lithospermum officinale var. erythrorhizon</name>
    <dbReference type="NCBI Taxonomy" id="34254"/>
    <lineage>
        <taxon>Eukaryota</taxon>
        <taxon>Viridiplantae</taxon>
        <taxon>Streptophyta</taxon>
        <taxon>Embryophyta</taxon>
        <taxon>Tracheophyta</taxon>
        <taxon>Spermatophyta</taxon>
        <taxon>Magnoliopsida</taxon>
        <taxon>eudicotyledons</taxon>
        <taxon>Gunneridae</taxon>
        <taxon>Pentapetalae</taxon>
        <taxon>asterids</taxon>
        <taxon>lamiids</taxon>
        <taxon>Boraginales</taxon>
        <taxon>Boraginaceae</taxon>
        <taxon>Boraginoideae</taxon>
        <taxon>Lithospermeae</taxon>
        <taxon>Lithospermum</taxon>
    </lineage>
</organism>
<comment type="caution">
    <text evidence="2">The sequence shown here is derived from an EMBL/GenBank/DDBJ whole genome shotgun (WGS) entry which is preliminary data.</text>
</comment>
<dbReference type="EMBL" id="BAABME010018037">
    <property type="protein sequence ID" value="GAA0152339.1"/>
    <property type="molecule type" value="Genomic_DNA"/>
</dbReference>
<dbReference type="Proteomes" id="UP001454036">
    <property type="component" value="Unassembled WGS sequence"/>
</dbReference>
<evidence type="ECO:0000313" key="3">
    <source>
        <dbReference type="Proteomes" id="UP001454036"/>
    </source>
</evidence>
<name>A0AAV3PKV3_LITER</name>
<gene>
    <name evidence="2" type="ORF">LIER_37471</name>
</gene>
<proteinExistence type="predicted"/>
<evidence type="ECO:0000313" key="2">
    <source>
        <dbReference type="EMBL" id="GAA0152339.1"/>
    </source>
</evidence>
<keyword evidence="1" id="KW-0175">Coiled coil</keyword>
<sequence>MDIFYDPDLLVKVGFSKGVDNFPDIDLATLLKAKNGKAVVPHQATEVAYALSFRLSDSSHRDNKVARLKAALASTEKEREEALSKRDELSDLCLKQRLELESLLAHTREASEVYKREMERLKKTN</sequence>
<protein>
    <submittedName>
        <fullName evidence="2">Uncharacterized protein</fullName>
    </submittedName>
</protein>
<reference evidence="2 3" key="1">
    <citation type="submission" date="2024-01" db="EMBL/GenBank/DDBJ databases">
        <title>The complete chloroplast genome sequence of Lithospermum erythrorhizon: insights into the phylogenetic relationship among Boraginaceae species and the maternal lineages of purple gromwells.</title>
        <authorList>
            <person name="Okada T."/>
            <person name="Watanabe K."/>
        </authorList>
    </citation>
    <scope>NUCLEOTIDE SEQUENCE [LARGE SCALE GENOMIC DNA]</scope>
</reference>
<keyword evidence="3" id="KW-1185">Reference proteome</keyword>
<evidence type="ECO:0000256" key="1">
    <source>
        <dbReference type="SAM" id="Coils"/>
    </source>
</evidence>
<accession>A0AAV3PKV3</accession>
<dbReference type="AlphaFoldDB" id="A0AAV3PKV3"/>